<dbReference type="Proteomes" id="UP000789901">
    <property type="component" value="Unassembled WGS sequence"/>
</dbReference>
<gene>
    <name evidence="2" type="ORF">GMARGA_LOCUS27266</name>
</gene>
<organism evidence="2 3">
    <name type="scientific">Gigaspora margarita</name>
    <dbReference type="NCBI Taxonomy" id="4874"/>
    <lineage>
        <taxon>Eukaryota</taxon>
        <taxon>Fungi</taxon>
        <taxon>Fungi incertae sedis</taxon>
        <taxon>Mucoromycota</taxon>
        <taxon>Glomeromycotina</taxon>
        <taxon>Glomeromycetes</taxon>
        <taxon>Diversisporales</taxon>
        <taxon>Gigasporaceae</taxon>
        <taxon>Gigaspora</taxon>
    </lineage>
</organism>
<feature type="compositionally biased region" description="Basic and acidic residues" evidence="1">
    <location>
        <begin position="34"/>
        <end position="43"/>
    </location>
</feature>
<feature type="compositionally biased region" description="Low complexity" evidence="1">
    <location>
        <begin position="1"/>
        <end position="19"/>
    </location>
</feature>
<evidence type="ECO:0000313" key="2">
    <source>
        <dbReference type="EMBL" id="CAG8819279.1"/>
    </source>
</evidence>
<feature type="non-terminal residue" evidence="2">
    <location>
        <position position="1"/>
    </location>
</feature>
<protein>
    <submittedName>
        <fullName evidence="2">17020_t:CDS:1</fullName>
    </submittedName>
</protein>
<accession>A0ABN7W762</accession>
<proteinExistence type="predicted"/>
<sequence>QFCQLSQSCQPSLSRQQSSTNDQDRSISPQTDPNETRGRSWKK</sequence>
<dbReference type="EMBL" id="CAJVQB010033112">
    <property type="protein sequence ID" value="CAG8819279.1"/>
    <property type="molecule type" value="Genomic_DNA"/>
</dbReference>
<evidence type="ECO:0000256" key="1">
    <source>
        <dbReference type="SAM" id="MobiDB-lite"/>
    </source>
</evidence>
<comment type="caution">
    <text evidence="2">The sequence shown here is derived from an EMBL/GenBank/DDBJ whole genome shotgun (WGS) entry which is preliminary data.</text>
</comment>
<reference evidence="2 3" key="1">
    <citation type="submission" date="2021-06" db="EMBL/GenBank/DDBJ databases">
        <authorList>
            <person name="Kallberg Y."/>
            <person name="Tangrot J."/>
            <person name="Rosling A."/>
        </authorList>
    </citation>
    <scope>NUCLEOTIDE SEQUENCE [LARGE SCALE GENOMIC DNA]</scope>
    <source>
        <strain evidence="2 3">120-4 pot B 10/14</strain>
    </source>
</reference>
<evidence type="ECO:0000313" key="3">
    <source>
        <dbReference type="Proteomes" id="UP000789901"/>
    </source>
</evidence>
<feature type="region of interest" description="Disordered" evidence="1">
    <location>
        <begin position="1"/>
        <end position="43"/>
    </location>
</feature>
<keyword evidence="3" id="KW-1185">Reference proteome</keyword>
<name>A0ABN7W762_GIGMA</name>